<dbReference type="Proteomes" id="UP001634007">
    <property type="component" value="Unassembled WGS sequence"/>
</dbReference>
<dbReference type="EMBL" id="JBJKBG010000010">
    <property type="protein sequence ID" value="KAL3718983.1"/>
    <property type="molecule type" value="Genomic_DNA"/>
</dbReference>
<evidence type="ECO:0000313" key="8">
    <source>
        <dbReference type="EMBL" id="KAL3718983.1"/>
    </source>
</evidence>
<dbReference type="Gene3D" id="3.40.1090.10">
    <property type="entry name" value="Cytosolic phospholipase A2 catalytic domain"/>
    <property type="match status" value="1"/>
</dbReference>
<comment type="similarity">
    <text evidence="1 6">Belongs to the patatin family.</text>
</comment>
<feature type="short sequence motif" description="GXGXXG" evidence="5">
    <location>
        <begin position="90"/>
        <end position="95"/>
    </location>
</feature>
<evidence type="ECO:0000256" key="4">
    <source>
        <dbReference type="ARBA" id="ARBA00023098"/>
    </source>
</evidence>
<comment type="caution">
    <text evidence="8">The sequence shown here is derived from an EMBL/GenBank/DDBJ whole genome shotgun (WGS) entry which is preliminary data.</text>
</comment>
<evidence type="ECO:0000256" key="2">
    <source>
        <dbReference type="ARBA" id="ARBA00022801"/>
    </source>
</evidence>
<feature type="domain" description="PNPLA" evidence="7">
    <location>
        <begin position="86"/>
        <end position="305"/>
    </location>
</feature>
<keyword evidence="9" id="KW-1185">Reference proteome</keyword>
<comment type="caution">
    <text evidence="5">Lacks conserved residue(s) required for the propagation of feature annotation.</text>
</comment>
<evidence type="ECO:0000256" key="5">
    <source>
        <dbReference type="PROSITE-ProRule" id="PRU01161"/>
    </source>
</evidence>
<evidence type="ECO:0000259" key="7">
    <source>
        <dbReference type="PROSITE" id="PS51635"/>
    </source>
</evidence>
<comment type="function">
    <text evidence="6">Lipolytic acyl hydrolase (LAH).</text>
</comment>
<dbReference type="Pfam" id="PF01734">
    <property type="entry name" value="Patatin"/>
    <property type="match status" value="1"/>
</dbReference>
<dbReference type="InterPro" id="IPR002641">
    <property type="entry name" value="PNPLA_dom"/>
</dbReference>
<gene>
    <name evidence="8" type="ORF">ACJRO7_003998</name>
</gene>
<organism evidence="8 9">
    <name type="scientific">Eucalyptus globulus</name>
    <name type="common">Tasmanian blue gum</name>
    <dbReference type="NCBI Taxonomy" id="34317"/>
    <lineage>
        <taxon>Eukaryota</taxon>
        <taxon>Viridiplantae</taxon>
        <taxon>Streptophyta</taxon>
        <taxon>Embryophyta</taxon>
        <taxon>Tracheophyta</taxon>
        <taxon>Spermatophyta</taxon>
        <taxon>Magnoliopsida</taxon>
        <taxon>eudicotyledons</taxon>
        <taxon>Gunneridae</taxon>
        <taxon>Pentapetalae</taxon>
        <taxon>rosids</taxon>
        <taxon>malvids</taxon>
        <taxon>Myrtales</taxon>
        <taxon>Myrtaceae</taxon>
        <taxon>Myrtoideae</taxon>
        <taxon>Eucalypteae</taxon>
        <taxon>Eucalyptus</taxon>
    </lineage>
</organism>
<dbReference type="PANTHER" id="PTHR32241:SF3">
    <property type="entry name" value="PATATIN-LIKE PROTEIN 6"/>
    <property type="match status" value="1"/>
</dbReference>
<feature type="short sequence motif" description="DGA/G" evidence="5">
    <location>
        <begin position="292"/>
        <end position="294"/>
    </location>
</feature>
<proteinExistence type="inferred from homology"/>
<dbReference type="SUPFAM" id="SSF52151">
    <property type="entry name" value="FabD/lysophospholipase-like"/>
    <property type="match status" value="1"/>
</dbReference>
<reference evidence="8 9" key="1">
    <citation type="submission" date="2024-11" db="EMBL/GenBank/DDBJ databases">
        <title>Chromosome-level genome assembly of Eucalyptus globulus Labill. provides insights into its genome evolution.</title>
        <authorList>
            <person name="Li X."/>
        </authorList>
    </citation>
    <scope>NUCLEOTIDE SEQUENCE [LARGE SCALE GENOMIC DNA]</scope>
    <source>
        <strain evidence="8">CL2024</strain>
        <tissue evidence="8">Fresh tender leaves</tissue>
    </source>
</reference>
<dbReference type="AlphaFoldDB" id="A0ABD3IY78"/>
<dbReference type="GO" id="GO:0016787">
    <property type="term" value="F:hydrolase activity"/>
    <property type="evidence" value="ECO:0007669"/>
    <property type="project" value="UniProtKB-KW"/>
</dbReference>
<evidence type="ECO:0000256" key="1">
    <source>
        <dbReference type="ARBA" id="ARBA00010240"/>
    </source>
</evidence>
<evidence type="ECO:0000256" key="3">
    <source>
        <dbReference type="ARBA" id="ARBA00022963"/>
    </source>
</evidence>
<keyword evidence="4 6" id="KW-0443">Lipid metabolism</keyword>
<dbReference type="GO" id="GO:0016042">
    <property type="term" value="P:lipid catabolic process"/>
    <property type="evidence" value="ECO:0007669"/>
    <property type="project" value="UniProtKB-KW"/>
</dbReference>
<dbReference type="PROSITE" id="PS51635">
    <property type="entry name" value="PNPLA"/>
    <property type="match status" value="1"/>
</dbReference>
<evidence type="ECO:0000313" key="9">
    <source>
        <dbReference type="Proteomes" id="UP001634007"/>
    </source>
</evidence>
<comment type="domain">
    <text evidence="6">The nitrogen atoms of the two glycine residues in the GGXR motif define the oxyanion hole, and stabilize the oxyanion that forms during the nucleophilic attack by the catalytic serine during substrate cleavage.</text>
</comment>
<dbReference type="EC" id="3.1.1.-" evidence="6"/>
<name>A0ABD3IY78_EUCGL</name>
<sequence>MACSSVQLQEEPSIETDKLSYEIFSILETNFLFGCDDPDQKKLFVPKRVPDAQPQEPKPREDLPLNRHEVDAAVADRRGKICILAIDGGGGGMRGLVFGKALAYLEGVLKAKSGNPDARIADYFDVAAGSGVGGVLAAMLFATRDRGPGPARRPISEAEDTWRFLADKGSRGWALPSNGGGGFFRRVLRGGSGGQAAATAAMEKAMKDVFSTREGRDRRFLTLKDTVKPVLIPCYDLSTASPFLFSRADALRAESYDFRLWEVCRATLAEPGSFGPVEIRSTDGRTRCVAVDGGLAMSNPTAAAITHVLHNKRDFVHVRGMEDLLVLSIGTGPAAEAGFEYEKVRKWRAKEWARPVARIAGDASADMVDQAVALAFGPRRSSNYLRIQANGSSLGRPGRGMDMDPSPKDVKVATAMADDMLKQKSVESVLFGGKRLSEQSNYEKLDWFAGELVQEHQRRSRGIAPATAAAAAAPLRQAALNPT</sequence>
<keyword evidence="2 6" id="KW-0378">Hydrolase</keyword>
<dbReference type="CDD" id="cd07199">
    <property type="entry name" value="Pat17_PNPLA8_PNPLA9_like"/>
    <property type="match status" value="1"/>
</dbReference>
<evidence type="ECO:0000256" key="6">
    <source>
        <dbReference type="RuleBase" id="RU361262"/>
    </source>
</evidence>
<dbReference type="PANTHER" id="PTHR32241">
    <property type="entry name" value="PATATIN-LIKE PROTEIN 6"/>
    <property type="match status" value="1"/>
</dbReference>
<keyword evidence="3 6" id="KW-0442">Lipid degradation</keyword>
<accession>A0ABD3IY78</accession>
<protein>
    <recommendedName>
        <fullName evidence="6">Patatin</fullName>
        <ecNumber evidence="6">3.1.1.-</ecNumber>
    </recommendedName>
</protein>
<dbReference type="InterPro" id="IPR016035">
    <property type="entry name" value="Acyl_Trfase/lysoPLipase"/>
</dbReference>